<evidence type="ECO:0000256" key="1">
    <source>
        <dbReference type="ARBA" id="ARBA00023117"/>
    </source>
</evidence>
<comment type="caution">
    <text evidence="5">The sequence shown here is derived from an EMBL/GenBank/DDBJ whole genome shotgun (WGS) entry which is preliminary data.</text>
</comment>
<accession>A0AA38H6U0</accession>
<dbReference type="GO" id="GO:0006357">
    <property type="term" value="P:regulation of transcription by RNA polymerase II"/>
    <property type="evidence" value="ECO:0007669"/>
    <property type="project" value="TreeGrafter"/>
</dbReference>
<dbReference type="GO" id="GO:0006325">
    <property type="term" value="P:chromatin organization"/>
    <property type="evidence" value="ECO:0007669"/>
    <property type="project" value="UniProtKB-ARBA"/>
</dbReference>
<dbReference type="PANTHER" id="PTHR22881">
    <property type="entry name" value="BROMODOMAIN CONTAINING PROTEIN"/>
    <property type="match status" value="1"/>
</dbReference>
<name>A0AA38H6U0_9TREE</name>
<dbReference type="GO" id="GO:0005634">
    <property type="term" value="C:nucleus"/>
    <property type="evidence" value="ECO:0007669"/>
    <property type="project" value="TreeGrafter"/>
</dbReference>
<feature type="compositionally biased region" description="Basic residues" evidence="3">
    <location>
        <begin position="109"/>
        <end position="131"/>
    </location>
</feature>
<dbReference type="PANTHER" id="PTHR22881:SF27">
    <property type="entry name" value="BROMODOMAIN CONTAINING 7_9"/>
    <property type="match status" value="1"/>
</dbReference>
<keyword evidence="1 2" id="KW-0103">Bromodomain</keyword>
<dbReference type="SMART" id="SM00297">
    <property type="entry name" value="BROMO"/>
    <property type="match status" value="1"/>
</dbReference>
<evidence type="ECO:0000313" key="5">
    <source>
        <dbReference type="EMBL" id="KAI9635243.1"/>
    </source>
</evidence>
<dbReference type="Pfam" id="PF00439">
    <property type="entry name" value="Bromodomain"/>
    <property type="match status" value="1"/>
</dbReference>
<dbReference type="EMBL" id="JAKWFO010000005">
    <property type="protein sequence ID" value="KAI9635243.1"/>
    <property type="molecule type" value="Genomic_DNA"/>
</dbReference>
<feature type="compositionally biased region" description="Polar residues" evidence="3">
    <location>
        <begin position="43"/>
        <end position="53"/>
    </location>
</feature>
<dbReference type="InterPro" id="IPR001487">
    <property type="entry name" value="Bromodomain"/>
</dbReference>
<feature type="compositionally biased region" description="Low complexity" evidence="3">
    <location>
        <begin position="813"/>
        <end position="831"/>
    </location>
</feature>
<dbReference type="Proteomes" id="UP001164286">
    <property type="component" value="Unassembled WGS sequence"/>
</dbReference>
<proteinExistence type="predicted"/>
<dbReference type="RefSeq" id="XP_052945020.1">
    <property type="nucleotide sequence ID" value="XM_053092682.1"/>
</dbReference>
<gene>
    <name evidence="5" type="ORF">MKK02DRAFT_43923</name>
</gene>
<dbReference type="InterPro" id="IPR036427">
    <property type="entry name" value="Bromodomain-like_sf"/>
</dbReference>
<feature type="region of interest" description="Disordered" evidence="3">
    <location>
        <begin position="356"/>
        <end position="386"/>
    </location>
</feature>
<feature type="compositionally biased region" description="Basic and acidic residues" evidence="3">
    <location>
        <begin position="764"/>
        <end position="781"/>
    </location>
</feature>
<protein>
    <recommendedName>
        <fullName evidence="4">Bromo domain-containing protein</fullName>
    </recommendedName>
</protein>
<feature type="domain" description="Bromo" evidence="4">
    <location>
        <begin position="261"/>
        <end position="334"/>
    </location>
</feature>
<sequence>MSGIKIKLSLSGASLAGLQASASAPTATSKGKGKVSVGFDATAGTSTPSSAYSNGHVATHNGSEWGNGFPASAGPSRQSNSLGPAFSPHTPVSTASKAPKGSGTPKSSPKPKARSKAKSKLGRLPKSHTHARQSQSAPNRPTAIPSHVYSGPSTPLASPGQMAPPPLPFMTGGAGTPSPAPESRFPSGTVSPGGWDDVDVKEEMDIDGEGYEGSPDPLSLPATPADEEGRTPHGRGRAATKWVRLRKPLKELLGKIMVELRRRDEYALFSEPVNIEDFPTYLAIIGGADKMMDLSTMQNKIDNGEYRTIDAMEADLRLLVSAAQTFNPAGTVPYRSANTVLTYGLKHIERYRPLVITPSPSPVRETTSTPGRFQSVDADGEPIDPTPVEVEIPPTSRIPVEMLEYPSNSLVGLAVGWNLNGGKKVYIKRELRTRERFSGKWRHFDYDGTRNLAEMDDVHTVLAPTAPKTARTVLDWKGLRREGGWWDWPGVGGVYGQPPVPFTRNPVRPPLPTRELDAMEWGVYPDIQQERLEHSRRRTHEAAGSGEVLSSQRVVELGEEVLDEQLRPTIVRDKGLKRKREPGGVAKAGDNGYINTYDARRPGEYLRDMEDGDLRGEAYRTSVRKFLEGALASAKSTGEAKLGEAEGLEELQRYIQQDYNGGVLTPTIEPITRRTVLSLQNLADPTSPSAQDQDQDHDLIPSSQMRRIAASSHARMNLRYLLRAANPLDIAPFIRAPQEFGLPSTHAGMDGGLKWVSTELEAMDREQRRAAPSQKSEREEVKEEEEERVSPAKKARTGTEADTDTDGPGAREASSPLSTAPSTPIPATATATSTAIPLDRAERLKAIRLEILALCKFFPLTGLKPLSKALADKMLPVNVRGLLSAPE</sequence>
<evidence type="ECO:0000256" key="2">
    <source>
        <dbReference type="PROSITE-ProRule" id="PRU00035"/>
    </source>
</evidence>
<dbReference type="SUPFAM" id="SSF47370">
    <property type="entry name" value="Bromodomain"/>
    <property type="match status" value="1"/>
</dbReference>
<dbReference type="CDD" id="cd04369">
    <property type="entry name" value="Bromodomain"/>
    <property type="match status" value="1"/>
</dbReference>
<feature type="compositionally biased region" description="Acidic residues" evidence="3">
    <location>
        <begin position="196"/>
        <end position="210"/>
    </location>
</feature>
<feature type="region of interest" description="Disordered" evidence="3">
    <location>
        <begin position="764"/>
        <end position="831"/>
    </location>
</feature>
<keyword evidence="6" id="KW-1185">Reference proteome</keyword>
<dbReference type="PROSITE" id="PS50014">
    <property type="entry name" value="BROMODOMAIN_2"/>
    <property type="match status" value="1"/>
</dbReference>
<evidence type="ECO:0000313" key="6">
    <source>
        <dbReference type="Proteomes" id="UP001164286"/>
    </source>
</evidence>
<dbReference type="InterPro" id="IPR051831">
    <property type="entry name" value="Bromodomain_contain_prot"/>
</dbReference>
<dbReference type="AlphaFoldDB" id="A0AA38H6U0"/>
<evidence type="ECO:0000256" key="3">
    <source>
        <dbReference type="SAM" id="MobiDB-lite"/>
    </source>
</evidence>
<organism evidence="5 6">
    <name type="scientific">Dioszegia hungarica</name>
    <dbReference type="NCBI Taxonomy" id="4972"/>
    <lineage>
        <taxon>Eukaryota</taxon>
        <taxon>Fungi</taxon>
        <taxon>Dikarya</taxon>
        <taxon>Basidiomycota</taxon>
        <taxon>Agaricomycotina</taxon>
        <taxon>Tremellomycetes</taxon>
        <taxon>Tremellales</taxon>
        <taxon>Bulleribasidiaceae</taxon>
        <taxon>Dioszegia</taxon>
    </lineage>
</organism>
<reference evidence="5" key="1">
    <citation type="journal article" date="2022" name="G3 (Bethesda)">
        <title>High quality genome of the basidiomycete yeast Dioszegia hungarica PDD-24b-2 isolated from cloud water.</title>
        <authorList>
            <person name="Jarrige D."/>
            <person name="Haridas S."/>
            <person name="Bleykasten-Grosshans C."/>
            <person name="Joly M."/>
            <person name="Nadalig T."/>
            <person name="Sancelme M."/>
            <person name="Vuilleumier S."/>
            <person name="Grigoriev I.V."/>
            <person name="Amato P."/>
            <person name="Bringel F."/>
        </authorList>
    </citation>
    <scope>NUCLEOTIDE SEQUENCE</scope>
    <source>
        <strain evidence="5">PDD-24b-2</strain>
    </source>
</reference>
<feature type="region of interest" description="Disordered" evidence="3">
    <location>
        <begin position="19"/>
        <end position="239"/>
    </location>
</feature>
<dbReference type="Gene3D" id="1.20.920.10">
    <property type="entry name" value="Bromodomain-like"/>
    <property type="match status" value="1"/>
</dbReference>
<dbReference type="GeneID" id="77731887"/>
<evidence type="ECO:0000259" key="4">
    <source>
        <dbReference type="PROSITE" id="PS50014"/>
    </source>
</evidence>